<dbReference type="AlphaFoldDB" id="A0A8B4QAP3"/>
<dbReference type="Proteomes" id="UP000254330">
    <property type="component" value="Unassembled WGS sequence"/>
</dbReference>
<dbReference type="EMBL" id="SNZG01000007">
    <property type="protein sequence ID" value="TDR40929.1"/>
    <property type="molecule type" value="Genomic_DNA"/>
</dbReference>
<dbReference type="RefSeq" id="WP_109349111.1">
    <property type="nucleotide sequence ID" value="NZ_BJUE01000008.1"/>
</dbReference>
<evidence type="ECO:0000313" key="2">
    <source>
        <dbReference type="EMBL" id="STX09761.1"/>
    </source>
</evidence>
<proteinExistence type="predicted"/>
<reference evidence="3 5" key="2">
    <citation type="submission" date="2019-03" db="EMBL/GenBank/DDBJ databases">
        <title>Genomic Encyclopedia of Type Strains, Phase IV (KMG-IV): sequencing the most valuable type-strain genomes for metagenomic binning, comparative biology and taxonomic classification.</title>
        <authorList>
            <person name="Goeker M."/>
        </authorList>
    </citation>
    <scope>NUCLEOTIDE SEQUENCE [LARGE SCALE GENOMIC DNA]</scope>
    <source>
        <strain evidence="3 5">DSM 20580</strain>
    </source>
</reference>
<keyword evidence="5" id="KW-1185">Reference proteome</keyword>
<keyword evidence="1" id="KW-0472">Membrane</keyword>
<organism evidence="2 4">
    <name type="scientific">Kurthia zopfii</name>
    <dbReference type="NCBI Taxonomy" id="1650"/>
    <lineage>
        <taxon>Bacteria</taxon>
        <taxon>Bacillati</taxon>
        <taxon>Bacillota</taxon>
        <taxon>Bacilli</taxon>
        <taxon>Bacillales</taxon>
        <taxon>Caryophanaceae</taxon>
        <taxon>Kurthia</taxon>
    </lineage>
</organism>
<evidence type="ECO:0000313" key="5">
    <source>
        <dbReference type="Proteomes" id="UP000294641"/>
    </source>
</evidence>
<comment type="caution">
    <text evidence="2">The sequence shown here is derived from an EMBL/GenBank/DDBJ whole genome shotgun (WGS) entry which is preliminary data.</text>
</comment>
<accession>A0A8B4QAP3</accession>
<dbReference type="OrthoDB" id="1899479at2"/>
<evidence type="ECO:0000313" key="4">
    <source>
        <dbReference type="Proteomes" id="UP000254330"/>
    </source>
</evidence>
<dbReference type="Proteomes" id="UP000294641">
    <property type="component" value="Unassembled WGS sequence"/>
</dbReference>
<dbReference type="EMBL" id="UGNP01000001">
    <property type="protein sequence ID" value="STX09761.1"/>
    <property type="molecule type" value="Genomic_DNA"/>
</dbReference>
<evidence type="ECO:0000313" key="3">
    <source>
        <dbReference type="EMBL" id="TDR40929.1"/>
    </source>
</evidence>
<keyword evidence="1" id="KW-1133">Transmembrane helix</keyword>
<name>A0A8B4QAP3_9BACL</name>
<protein>
    <submittedName>
        <fullName evidence="2">Uncharacterized protein</fullName>
    </submittedName>
</protein>
<reference evidence="2 4" key="1">
    <citation type="submission" date="2018-06" db="EMBL/GenBank/DDBJ databases">
        <authorList>
            <consortium name="Pathogen Informatics"/>
            <person name="Doyle S."/>
        </authorList>
    </citation>
    <scope>NUCLEOTIDE SEQUENCE [LARGE SCALE GENOMIC DNA]</scope>
    <source>
        <strain evidence="2 4">NCTC10597</strain>
    </source>
</reference>
<keyword evidence="1" id="KW-0812">Transmembrane</keyword>
<feature type="transmembrane region" description="Helical" evidence="1">
    <location>
        <begin position="34"/>
        <end position="52"/>
    </location>
</feature>
<gene>
    <name evidence="3" type="ORF">DFR61_10744</name>
    <name evidence="2" type="ORF">NCTC10597_01457</name>
</gene>
<sequence length="275" mass="31696">MNNHLKEIEIPKKLDQKIEAGVRMHKVKRRNKKPFLFVAAAFVLMIICGYALKSIQTTDPSDSSLKSDMIATFYYEGNRYVMSDSPTSSTTLNKLKDAYLGKTKGGIDEFGTVDEDNFTSTGAGDTVYTMKGYNKEYRLLLESQDGQTLIFENAKEPIAFIHALKLKNNVNKVAYRNYSDWDYARDAYHTVSLNEAVTDFVNELEHAAAIERTIGDTTYEEYRKEGSFKEFTLYMKDGTVNQFILFKNGLIHYPNSDYYYKVSQKEFKAFWKMLK</sequence>
<evidence type="ECO:0000256" key="1">
    <source>
        <dbReference type="SAM" id="Phobius"/>
    </source>
</evidence>